<dbReference type="EMBL" id="BLKM01003281">
    <property type="protein sequence ID" value="GFG28277.1"/>
    <property type="molecule type" value="Genomic_DNA"/>
</dbReference>
<reference evidence="3" key="1">
    <citation type="submission" date="2020-01" db="EMBL/GenBank/DDBJ databases">
        <title>Draft genome sequence of the Termite Coptotermes fromosanus.</title>
        <authorList>
            <person name="Itakura S."/>
            <person name="Yosikawa Y."/>
            <person name="Umezawa K."/>
        </authorList>
    </citation>
    <scope>NUCLEOTIDE SEQUENCE [LARGE SCALE GENOMIC DNA]</scope>
</reference>
<dbReference type="AlphaFoldDB" id="A0A6L2PDW3"/>
<dbReference type="PANTHER" id="PTHR47331">
    <property type="entry name" value="PHD-TYPE DOMAIN-CONTAINING PROTEIN"/>
    <property type="match status" value="1"/>
</dbReference>
<sequence length="178" mass="20029">MDQDRRRMGCLRMENGTGNKNLSPDFQDERTASLYSFLGAEGIIRLQTSITESADVGDFGIPAVLPSSHPTVERLVLSTPVKSCHVGLQGLLSLLREFWILKGRKSIRAILSKCVMYRRHEAKRITARQPALPEPRVRNAAVFETTGVDMVVHSFSEMVARCGYICTPARYTELFIWN</sequence>
<proteinExistence type="predicted"/>
<evidence type="ECO:0000313" key="2">
    <source>
        <dbReference type="EMBL" id="GFG28277.1"/>
    </source>
</evidence>
<evidence type="ECO:0000313" key="3">
    <source>
        <dbReference type="Proteomes" id="UP000502823"/>
    </source>
</evidence>
<name>A0A6L2PDW3_COPFO</name>
<gene>
    <name evidence="2" type="ORF">Cfor_07899</name>
</gene>
<organism evidence="2 3">
    <name type="scientific">Coptotermes formosanus</name>
    <name type="common">Formosan subterranean termite</name>
    <dbReference type="NCBI Taxonomy" id="36987"/>
    <lineage>
        <taxon>Eukaryota</taxon>
        <taxon>Metazoa</taxon>
        <taxon>Ecdysozoa</taxon>
        <taxon>Arthropoda</taxon>
        <taxon>Hexapoda</taxon>
        <taxon>Insecta</taxon>
        <taxon>Pterygota</taxon>
        <taxon>Neoptera</taxon>
        <taxon>Polyneoptera</taxon>
        <taxon>Dictyoptera</taxon>
        <taxon>Blattodea</taxon>
        <taxon>Blattoidea</taxon>
        <taxon>Termitoidae</taxon>
        <taxon>Rhinotermitidae</taxon>
        <taxon>Coptotermes</taxon>
    </lineage>
</organism>
<accession>A0A6L2PDW3</accession>
<dbReference type="Proteomes" id="UP000502823">
    <property type="component" value="Unassembled WGS sequence"/>
</dbReference>
<dbReference type="PANTHER" id="PTHR47331:SF6">
    <property type="entry name" value="DOUBLECORTIN DOMAIN-CONTAINING PROTEIN"/>
    <property type="match status" value="1"/>
</dbReference>
<evidence type="ECO:0000256" key="1">
    <source>
        <dbReference type="SAM" id="MobiDB-lite"/>
    </source>
</evidence>
<keyword evidence="3" id="KW-1185">Reference proteome</keyword>
<dbReference type="InParanoid" id="A0A6L2PDW3"/>
<feature type="region of interest" description="Disordered" evidence="1">
    <location>
        <begin position="1"/>
        <end position="24"/>
    </location>
</feature>
<comment type="caution">
    <text evidence="2">The sequence shown here is derived from an EMBL/GenBank/DDBJ whole genome shotgun (WGS) entry which is preliminary data.</text>
</comment>
<dbReference type="OrthoDB" id="10049357at2759"/>
<protein>
    <submittedName>
        <fullName evidence="2">Uncharacterized protein</fullName>
    </submittedName>
</protein>